<reference evidence="8 9" key="1">
    <citation type="journal article" date="2023" name="BMC Biol.">
        <title>The compact genome of the sponge Oopsacas minuta (Hexactinellida) is lacking key metazoan core genes.</title>
        <authorList>
            <person name="Santini S."/>
            <person name="Schenkelaars Q."/>
            <person name="Jourda C."/>
            <person name="Duchesne M."/>
            <person name="Belahbib H."/>
            <person name="Rocher C."/>
            <person name="Selva M."/>
            <person name="Riesgo A."/>
            <person name="Vervoort M."/>
            <person name="Leys S.P."/>
            <person name="Kodjabachian L."/>
            <person name="Le Bivic A."/>
            <person name="Borchiellini C."/>
            <person name="Claverie J.M."/>
            <person name="Renard E."/>
        </authorList>
    </citation>
    <scope>NUCLEOTIDE SEQUENCE [LARGE SCALE GENOMIC DNA]</scope>
    <source>
        <strain evidence="8">SPO-2</strain>
    </source>
</reference>
<dbReference type="Proteomes" id="UP001165289">
    <property type="component" value="Unassembled WGS sequence"/>
</dbReference>
<feature type="transmembrane region" description="Helical" evidence="7">
    <location>
        <begin position="448"/>
        <end position="471"/>
    </location>
</feature>
<organism evidence="8 9">
    <name type="scientific">Oopsacas minuta</name>
    <dbReference type="NCBI Taxonomy" id="111878"/>
    <lineage>
        <taxon>Eukaryota</taxon>
        <taxon>Metazoa</taxon>
        <taxon>Porifera</taxon>
        <taxon>Hexactinellida</taxon>
        <taxon>Hexasterophora</taxon>
        <taxon>Lyssacinosida</taxon>
        <taxon>Leucopsacidae</taxon>
        <taxon>Oopsacas</taxon>
    </lineage>
</organism>
<feature type="transmembrane region" description="Helical" evidence="7">
    <location>
        <begin position="161"/>
        <end position="181"/>
    </location>
</feature>
<feature type="transmembrane region" description="Helical" evidence="7">
    <location>
        <begin position="71"/>
        <end position="92"/>
    </location>
</feature>
<comment type="caution">
    <text evidence="8">The sequence shown here is derived from an EMBL/GenBank/DDBJ whole genome shotgun (WGS) entry which is preliminary data.</text>
</comment>
<keyword evidence="6 7" id="KW-0472">Membrane</keyword>
<feature type="transmembrane region" description="Helical" evidence="7">
    <location>
        <begin position="550"/>
        <end position="572"/>
    </location>
</feature>
<sequence>MDLTINHETTSKRERSAKEEVCFALKYQRGVIVLHAVNFLVKLAFYSIFTNITIISRAYFNLVNFDEFSSILSSIIFGFFLSLGYLLAPVTGFLTDTYFGRYKVLVRCSWMMFLSTIGYSLLAGLSVYSQCISDDLLSLRSDYEEESYACDDGELVITNAYLFLLLICMLVFNIFYSGYHANLCLYGAELLEDANESKKHNYFHIYHFIGVLAATIAGLLVVPFEYQIFPGSVLVYVMVPPVSLAIILILLRVFKKDFDENTVRLNPIVQISRTTWFAIKQARKEKILFTLKTVKFPTSVLDYGKVALGGKYTVEWIQEVKTFYRLIAIFLSFMWFFALRATTYSIFIKMGLHMKWPGNTKHKIDRILIVTFLFQLGNIVALPLIAILNAVIYKRFRRYYPRMLTGMGIGYFCGLLTIFLAIFIEIARSELANCDHNYILSIYYSSEVSVFAILPLYILMGLADSFAYATIREFTYAQSPSSMRGLIFGSLQGTRGFGTIISIIIIILAQTNSTCRCNNSDYAECSDIITQNLAAQCWYYTNCPGKSSAYLLYIVFTLLSLMFISLYILVAVNYRKRLTNFRIDEELKDSSAYHYAYKIFTKD</sequence>
<dbReference type="PANTHER" id="PTHR11654">
    <property type="entry name" value="OLIGOPEPTIDE TRANSPORTER-RELATED"/>
    <property type="match status" value="1"/>
</dbReference>
<feature type="transmembrane region" description="Helical" evidence="7">
    <location>
        <begin position="233"/>
        <end position="254"/>
    </location>
</feature>
<feature type="transmembrane region" description="Helical" evidence="7">
    <location>
        <begin position="367"/>
        <end position="392"/>
    </location>
</feature>
<dbReference type="InterPro" id="IPR000109">
    <property type="entry name" value="POT_fam"/>
</dbReference>
<dbReference type="SUPFAM" id="SSF103473">
    <property type="entry name" value="MFS general substrate transporter"/>
    <property type="match status" value="1"/>
</dbReference>
<keyword evidence="4" id="KW-0813">Transport</keyword>
<keyword evidence="9" id="KW-1185">Reference proteome</keyword>
<evidence type="ECO:0000313" key="9">
    <source>
        <dbReference type="Proteomes" id="UP001165289"/>
    </source>
</evidence>
<evidence type="ECO:0000256" key="4">
    <source>
        <dbReference type="ARBA" id="ARBA00022856"/>
    </source>
</evidence>
<feature type="transmembrane region" description="Helical" evidence="7">
    <location>
        <begin position="326"/>
        <end position="347"/>
    </location>
</feature>
<evidence type="ECO:0000256" key="3">
    <source>
        <dbReference type="ARBA" id="ARBA00022692"/>
    </source>
</evidence>
<feature type="transmembrane region" description="Helical" evidence="7">
    <location>
        <begin position="404"/>
        <end position="428"/>
    </location>
</feature>
<dbReference type="GO" id="GO:0022857">
    <property type="term" value="F:transmembrane transporter activity"/>
    <property type="evidence" value="ECO:0007669"/>
    <property type="project" value="InterPro"/>
</dbReference>
<dbReference type="AlphaFoldDB" id="A0AAV7JXH7"/>
<feature type="transmembrane region" description="Helical" evidence="7">
    <location>
        <begin position="202"/>
        <end position="221"/>
    </location>
</feature>
<keyword evidence="3 7" id="KW-0812">Transmembrane</keyword>
<dbReference type="GO" id="GO:0015833">
    <property type="term" value="P:peptide transport"/>
    <property type="evidence" value="ECO:0007669"/>
    <property type="project" value="UniProtKB-KW"/>
</dbReference>
<evidence type="ECO:0000313" key="8">
    <source>
        <dbReference type="EMBL" id="KAI6653639.1"/>
    </source>
</evidence>
<dbReference type="InterPro" id="IPR036259">
    <property type="entry name" value="MFS_trans_sf"/>
</dbReference>
<evidence type="ECO:0000256" key="2">
    <source>
        <dbReference type="ARBA" id="ARBA00005982"/>
    </source>
</evidence>
<evidence type="ECO:0000256" key="1">
    <source>
        <dbReference type="ARBA" id="ARBA00004141"/>
    </source>
</evidence>
<dbReference type="Pfam" id="PF00854">
    <property type="entry name" value="PTR2"/>
    <property type="match status" value="1"/>
</dbReference>
<name>A0AAV7JXH7_9METZ</name>
<keyword evidence="5 7" id="KW-1133">Transmembrane helix</keyword>
<feature type="transmembrane region" description="Helical" evidence="7">
    <location>
        <begin position="39"/>
        <end position="59"/>
    </location>
</feature>
<dbReference type="GO" id="GO:0016020">
    <property type="term" value="C:membrane"/>
    <property type="evidence" value="ECO:0007669"/>
    <property type="project" value="UniProtKB-SubCell"/>
</dbReference>
<evidence type="ECO:0000256" key="6">
    <source>
        <dbReference type="ARBA" id="ARBA00023136"/>
    </source>
</evidence>
<protein>
    <submittedName>
        <fullName evidence="8">Solute carrier family 15 member 4-like</fullName>
    </submittedName>
</protein>
<comment type="subcellular location">
    <subcellularLocation>
        <location evidence="1">Membrane</location>
        <topology evidence="1">Multi-pass membrane protein</topology>
    </subcellularLocation>
</comment>
<keyword evidence="4" id="KW-0653">Protein transport</keyword>
<proteinExistence type="inferred from homology"/>
<accession>A0AAV7JXH7</accession>
<gene>
    <name evidence="8" type="ORF">LOD99_3534</name>
</gene>
<dbReference type="EMBL" id="JAKMXF010000266">
    <property type="protein sequence ID" value="KAI6653639.1"/>
    <property type="molecule type" value="Genomic_DNA"/>
</dbReference>
<feature type="transmembrane region" description="Helical" evidence="7">
    <location>
        <begin position="483"/>
        <end position="509"/>
    </location>
</feature>
<evidence type="ECO:0000256" key="5">
    <source>
        <dbReference type="ARBA" id="ARBA00022989"/>
    </source>
</evidence>
<keyword evidence="4" id="KW-0571">Peptide transport</keyword>
<evidence type="ECO:0000256" key="7">
    <source>
        <dbReference type="SAM" id="Phobius"/>
    </source>
</evidence>
<comment type="similarity">
    <text evidence="2">Belongs to the major facilitator superfamily. Proton-dependent oligopeptide transporter (POT/PTR) (TC 2.A.17) family.</text>
</comment>
<feature type="transmembrane region" description="Helical" evidence="7">
    <location>
        <begin position="104"/>
        <end position="128"/>
    </location>
</feature>
<dbReference type="Gene3D" id="1.20.1250.20">
    <property type="entry name" value="MFS general substrate transporter like domains"/>
    <property type="match status" value="1"/>
</dbReference>